<evidence type="ECO:0000313" key="2">
    <source>
        <dbReference type="Proteomes" id="UP000035214"/>
    </source>
</evidence>
<accession>A0A0G8F247</accession>
<dbReference type="EMBL" id="LCYI01000019">
    <property type="protein sequence ID" value="KLA30551.1"/>
    <property type="molecule type" value="Genomic_DNA"/>
</dbReference>
<proteinExistence type="predicted"/>
<dbReference type="PATRIC" id="fig|1396.428.peg.3067"/>
<comment type="caution">
    <text evidence="1">The sequence shown here is derived from an EMBL/GenBank/DDBJ whole genome shotgun (WGS) entry which is preliminary data.</text>
</comment>
<gene>
    <name evidence="1" type="ORF">B4077_3771</name>
</gene>
<dbReference type="AlphaFoldDB" id="A0A0G8F247"/>
<dbReference type="Proteomes" id="UP000035214">
    <property type="component" value="Unassembled WGS sequence"/>
</dbReference>
<organism evidence="1 2">
    <name type="scientific">Bacillus cereus</name>
    <dbReference type="NCBI Taxonomy" id="1396"/>
    <lineage>
        <taxon>Bacteria</taxon>
        <taxon>Bacillati</taxon>
        <taxon>Bacillota</taxon>
        <taxon>Bacilli</taxon>
        <taxon>Bacillales</taxon>
        <taxon>Bacillaceae</taxon>
        <taxon>Bacillus</taxon>
        <taxon>Bacillus cereus group</taxon>
    </lineage>
</organism>
<protein>
    <submittedName>
        <fullName evidence="1">Uncharacterized protein</fullName>
    </submittedName>
</protein>
<reference evidence="1 2" key="1">
    <citation type="submission" date="2015-04" db="EMBL/GenBank/DDBJ databases">
        <title>Draft Genome Sequences of Eight Spore-Forming Food Isolates of Bacillus cereus Genome sequencing.</title>
        <authorList>
            <person name="Krawcyk A.O."/>
            <person name="de Jong A."/>
            <person name="Eijlander R.T."/>
            <person name="Berendsen E.M."/>
            <person name="Holsappel S."/>
            <person name="Wells-Bennik M."/>
            <person name="Kuipers O.P."/>
        </authorList>
    </citation>
    <scope>NUCLEOTIDE SEQUENCE [LARGE SCALE GENOMIC DNA]</scope>
    <source>
        <strain evidence="1 2">B4077</strain>
    </source>
</reference>
<sequence length="38" mass="4845">MYKLQYWERKSRRMKLYVLKMRGNRKGFHHILFTKDKG</sequence>
<name>A0A0G8F247_BACCE</name>
<evidence type="ECO:0000313" key="1">
    <source>
        <dbReference type="EMBL" id="KLA30551.1"/>
    </source>
</evidence>